<evidence type="ECO:0000313" key="1">
    <source>
        <dbReference type="EMBL" id="TFK16389.1"/>
    </source>
</evidence>
<proteinExistence type="predicted"/>
<keyword evidence="2" id="KW-1185">Reference proteome</keyword>
<accession>A0A5C3K8K9</accession>
<organism evidence="1 2">
    <name type="scientific">Coprinopsis marcescibilis</name>
    <name type="common">Agaric fungus</name>
    <name type="synonym">Psathyrella marcescibilis</name>
    <dbReference type="NCBI Taxonomy" id="230819"/>
    <lineage>
        <taxon>Eukaryota</taxon>
        <taxon>Fungi</taxon>
        <taxon>Dikarya</taxon>
        <taxon>Basidiomycota</taxon>
        <taxon>Agaricomycotina</taxon>
        <taxon>Agaricomycetes</taxon>
        <taxon>Agaricomycetidae</taxon>
        <taxon>Agaricales</taxon>
        <taxon>Agaricineae</taxon>
        <taxon>Psathyrellaceae</taxon>
        <taxon>Coprinopsis</taxon>
    </lineage>
</organism>
<dbReference type="EMBL" id="ML210869">
    <property type="protein sequence ID" value="TFK16389.1"/>
    <property type="molecule type" value="Genomic_DNA"/>
</dbReference>
<gene>
    <name evidence="1" type="ORF">FA15DRAFT_745170</name>
</gene>
<dbReference type="OrthoDB" id="2790258at2759"/>
<dbReference type="Proteomes" id="UP000307440">
    <property type="component" value="Unassembled WGS sequence"/>
</dbReference>
<dbReference type="AlphaFoldDB" id="A0A5C3K8K9"/>
<sequence length="170" mass="19775">MIKRFVKLKKFVLQMISKYNDLAKYKLTNNEWKCLNDYISILQVSHAYAGISKLKDYLHDTKTVPAYALAMIINPNIKLTWFRKSLQQPHGCRADLTQLWHGSTVWLECGSGTASAAWLGGGCAAILKWKTANNFNWMIHVMLYYHTQIVQSKQERNMEEDNENEQEEEE</sequence>
<reference evidence="1 2" key="1">
    <citation type="journal article" date="2019" name="Nat. Ecol. Evol.">
        <title>Megaphylogeny resolves global patterns of mushroom evolution.</title>
        <authorList>
            <person name="Varga T."/>
            <person name="Krizsan K."/>
            <person name="Foldi C."/>
            <person name="Dima B."/>
            <person name="Sanchez-Garcia M."/>
            <person name="Sanchez-Ramirez S."/>
            <person name="Szollosi G.J."/>
            <person name="Szarkandi J.G."/>
            <person name="Papp V."/>
            <person name="Albert L."/>
            <person name="Andreopoulos W."/>
            <person name="Angelini C."/>
            <person name="Antonin V."/>
            <person name="Barry K.W."/>
            <person name="Bougher N.L."/>
            <person name="Buchanan P."/>
            <person name="Buyck B."/>
            <person name="Bense V."/>
            <person name="Catcheside P."/>
            <person name="Chovatia M."/>
            <person name="Cooper J."/>
            <person name="Damon W."/>
            <person name="Desjardin D."/>
            <person name="Finy P."/>
            <person name="Geml J."/>
            <person name="Haridas S."/>
            <person name="Hughes K."/>
            <person name="Justo A."/>
            <person name="Karasinski D."/>
            <person name="Kautmanova I."/>
            <person name="Kiss B."/>
            <person name="Kocsube S."/>
            <person name="Kotiranta H."/>
            <person name="LaButti K.M."/>
            <person name="Lechner B.E."/>
            <person name="Liimatainen K."/>
            <person name="Lipzen A."/>
            <person name="Lukacs Z."/>
            <person name="Mihaltcheva S."/>
            <person name="Morgado L.N."/>
            <person name="Niskanen T."/>
            <person name="Noordeloos M.E."/>
            <person name="Ohm R.A."/>
            <person name="Ortiz-Santana B."/>
            <person name="Ovrebo C."/>
            <person name="Racz N."/>
            <person name="Riley R."/>
            <person name="Savchenko A."/>
            <person name="Shiryaev A."/>
            <person name="Soop K."/>
            <person name="Spirin V."/>
            <person name="Szebenyi C."/>
            <person name="Tomsovsky M."/>
            <person name="Tulloss R.E."/>
            <person name="Uehling J."/>
            <person name="Grigoriev I.V."/>
            <person name="Vagvolgyi C."/>
            <person name="Papp T."/>
            <person name="Martin F.M."/>
            <person name="Miettinen O."/>
            <person name="Hibbett D.S."/>
            <person name="Nagy L.G."/>
        </authorList>
    </citation>
    <scope>NUCLEOTIDE SEQUENCE [LARGE SCALE GENOMIC DNA]</scope>
    <source>
        <strain evidence="1 2">CBS 121175</strain>
    </source>
</reference>
<protein>
    <submittedName>
        <fullName evidence="1">Uncharacterized protein</fullName>
    </submittedName>
</protein>
<evidence type="ECO:0000313" key="2">
    <source>
        <dbReference type="Proteomes" id="UP000307440"/>
    </source>
</evidence>
<name>A0A5C3K8K9_COPMA</name>